<evidence type="ECO:0000256" key="1">
    <source>
        <dbReference type="ARBA" id="ARBA00004429"/>
    </source>
</evidence>
<keyword evidence="12" id="KW-0479">Metal-binding</keyword>
<dbReference type="EMBL" id="FUXA01000003">
    <property type="protein sequence ID" value="SJZ38475.1"/>
    <property type="molecule type" value="Genomic_DNA"/>
</dbReference>
<evidence type="ECO:0000256" key="8">
    <source>
        <dbReference type="ARBA" id="ARBA00022958"/>
    </source>
</evidence>
<feature type="binding site" evidence="12">
    <location>
        <position position="110"/>
    </location>
    <ligand>
        <name>K(+)</name>
        <dbReference type="ChEBI" id="CHEBI:29103"/>
    </ligand>
</feature>
<comment type="similarity">
    <text evidence="2">Belongs to the TrkH potassium transport family.</text>
</comment>
<feature type="transmembrane region" description="Helical" evidence="13">
    <location>
        <begin position="450"/>
        <end position="473"/>
    </location>
</feature>
<dbReference type="GO" id="GO:0046872">
    <property type="term" value="F:metal ion binding"/>
    <property type="evidence" value="ECO:0007669"/>
    <property type="project" value="UniProtKB-KW"/>
</dbReference>
<feature type="transmembrane region" description="Helical" evidence="13">
    <location>
        <begin position="67"/>
        <end position="89"/>
    </location>
</feature>
<keyword evidence="8 12" id="KW-0630">Potassium</keyword>
<proteinExistence type="inferred from homology"/>
<comment type="subcellular location">
    <subcellularLocation>
        <location evidence="1">Cell inner membrane</location>
        <topology evidence="1">Multi-pass membrane protein</topology>
    </subcellularLocation>
</comment>
<feature type="binding site" evidence="12">
    <location>
        <position position="311"/>
    </location>
    <ligand>
        <name>K(+)</name>
        <dbReference type="ChEBI" id="CHEBI:29103"/>
    </ligand>
</feature>
<organism evidence="14 15">
    <name type="scientific">Eubacterium ruminantium</name>
    <dbReference type="NCBI Taxonomy" id="42322"/>
    <lineage>
        <taxon>Bacteria</taxon>
        <taxon>Bacillati</taxon>
        <taxon>Bacillota</taxon>
        <taxon>Clostridia</taxon>
        <taxon>Eubacteriales</taxon>
        <taxon>Eubacteriaceae</taxon>
        <taxon>Eubacterium</taxon>
    </lineage>
</organism>
<evidence type="ECO:0000256" key="4">
    <source>
        <dbReference type="ARBA" id="ARBA00022475"/>
    </source>
</evidence>
<dbReference type="GO" id="GO:0015379">
    <property type="term" value="F:potassium:chloride symporter activity"/>
    <property type="evidence" value="ECO:0007669"/>
    <property type="project" value="InterPro"/>
</dbReference>
<evidence type="ECO:0000256" key="2">
    <source>
        <dbReference type="ARBA" id="ARBA00009137"/>
    </source>
</evidence>
<dbReference type="Proteomes" id="UP000189857">
    <property type="component" value="Unassembled WGS sequence"/>
</dbReference>
<dbReference type="PANTHER" id="PTHR32024:SF2">
    <property type="entry name" value="TRK SYSTEM POTASSIUM UPTAKE PROTEIN TRKG-RELATED"/>
    <property type="match status" value="1"/>
</dbReference>
<reference evidence="14 15" key="1">
    <citation type="submission" date="2017-02" db="EMBL/GenBank/DDBJ databases">
        <authorList>
            <person name="Peterson S.W."/>
        </authorList>
    </citation>
    <scope>NUCLEOTIDE SEQUENCE [LARGE SCALE GENOMIC DNA]</scope>
    <source>
        <strain evidence="14 15">ATCC 17233</strain>
    </source>
</reference>
<feature type="transmembrane region" description="Helical" evidence="13">
    <location>
        <begin position="323"/>
        <end position="346"/>
    </location>
</feature>
<dbReference type="RefSeq" id="WP_078785914.1">
    <property type="nucleotide sequence ID" value="NZ_FMTO01000002.1"/>
</dbReference>
<evidence type="ECO:0000256" key="10">
    <source>
        <dbReference type="ARBA" id="ARBA00023065"/>
    </source>
</evidence>
<dbReference type="Pfam" id="PF02386">
    <property type="entry name" value="TrkH"/>
    <property type="match status" value="1"/>
</dbReference>
<dbReference type="PANTHER" id="PTHR32024">
    <property type="entry name" value="TRK SYSTEM POTASSIUM UPTAKE PROTEIN TRKG-RELATED"/>
    <property type="match status" value="1"/>
</dbReference>
<feature type="transmembrane region" description="Helical" evidence="13">
    <location>
        <begin position="268"/>
        <end position="288"/>
    </location>
</feature>
<dbReference type="PIRSF" id="PIRSF006247">
    <property type="entry name" value="TrkH"/>
    <property type="match status" value="1"/>
</dbReference>
<dbReference type="InterPro" id="IPR003445">
    <property type="entry name" value="Cat_transpt"/>
</dbReference>
<feature type="binding site" evidence="12">
    <location>
        <position position="217"/>
    </location>
    <ligand>
        <name>K(+)</name>
        <dbReference type="ChEBI" id="CHEBI:29103"/>
    </ligand>
</feature>
<evidence type="ECO:0000313" key="15">
    <source>
        <dbReference type="Proteomes" id="UP000189857"/>
    </source>
</evidence>
<feature type="binding site" evidence="12">
    <location>
        <position position="310"/>
    </location>
    <ligand>
        <name>K(+)</name>
        <dbReference type="ChEBI" id="CHEBI:29103"/>
    </ligand>
</feature>
<evidence type="ECO:0000313" key="14">
    <source>
        <dbReference type="EMBL" id="SJZ38475.1"/>
    </source>
</evidence>
<name>A0A1T4K834_9FIRM</name>
<dbReference type="InterPro" id="IPR004772">
    <property type="entry name" value="TrkH"/>
</dbReference>
<gene>
    <name evidence="14" type="ORF">SAMN02745110_00237</name>
</gene>
<dbReference type="GO" id="GO:0005886">
    <property type="term" value="C:plasma membrane"/>
    <property type="evidence" value="ECO:0007669"/>
    <property type="project" value="UniProtKB-SubCell"/>
</dbReference>
<evidence type="ECO:0000256" key="5">
    <source>
        <dbReference type="ARBA" id="ARBA00022519"/>
    </source>
</evidence>
<feature type="transmembrane region" description="Helical" evidence="13">
    <location>
        <begin position="5"/>
        <end position="24"/>
    </location>
</feature>
<feature type="binding site" evidence="12">
    <location>
        <position position="427"/>
    </location>
    <ligand>
        <name>K(+)</name>
        <dbReference type="ChEBI" id="CHEBI:29103"/>
    </ligand>
</feature>
<dbReference type="AlphaFoldDB" id="A0A1T4K834"/>
<keyword evidence="5" id="KW-0997">Cell inner membrane</keyword>
<feature type="transmembrane region" description="Helical" evidence="13">
    <location>
        <begin position="36"/>
        <end position="55"/>
    </location>
</feature>
<feature type="transmembrane region" description="Helical" evidence="13">
    <location>
        <begin position="179"/>
        <end position="197"/>
    </location>
</feature>
<evidence type="ECO:0000256" key="12">
    <source>
        <dbReference type="PIRSR" id="PIRSR006247-1"/>
    </source>
</evidence>
<sequence>MNYSIIIYVLGLLLQFTAGFMMIPELVGNIYHETNALYFLLVASGALLVGSLLRLKKPKDKRMHAKEGMIIVALGWIVLSLVGAIPYFISGEISSYTDAVFETASGFTTTGASILTDVESMSHCMLFWRSFTHWLGGMGVLVFILAVMPSGADSMHLMKAESPGPSVDKLVPRVRQTAFYLYAIYFAMTAIEIVVLICGKMPVFDSFCISFGTAGTGGFSVKASGIADYNVFCQVTITVFMFLFGINFKFYYLILCKKIKDAFKMQEVRWYLGIYAVAVAIIVVSIIGQVGSFGKSLNQASFQAASIMTTTGYATTDFNLWGTLPQCVLVLIMFVGACAGSTGGGIKVSRIIIYAKEIKNEISYLVHPRSVKRVTMDGKAIDDTTLRTANAFLGAYVFIFAISFLLICIDGFDFTSSFTGVAATINNIGPGLGVVGPYGGFSGFSCLSKWVFIFDMITGRLEIFPMLILFNFATWRKK</sequence>
<evidence type="ECO:0000256" key="7">
    <source>
        <dbReference type="ARBA" id="ARBA00022692"/>
    </source>
</evidence>
<keyword evidence="4" id="KW-1003">Cell membrane</keyword>
<dbReference type="OrthoDB" id="9810952at2"/>
<accession>A0A1T4K834</accession>
<feature type="binding site" evidence="12">
    <location>
        <position position="109"/>
    </location>
    <ligand>
        <name>K(+)</name>
        <dbReference type="ChEBI" id="CHEBI:29103"/>
    </ligand>
</feature>
<keyword evidence="11 13" id="KW-0472">Membrane</keyword>
<keyword evidence="3" id="KW-0813">Transport</keyword>
<feature type="transmembrane region" description="Helical" evidence="13">
    <location>
        <begin position="131"/>
        <end position="149"/>
    </location>
</feature>
<evidence type="ECO:0000256" key="3">
    <source>
        <dbReference type="ARBA" id="ARBA00022448"/>
    </source>
</evidence>
<keyword evidence="6" id="KW-0633">Potassium transport</keyword>
<feature type="transmembrane region" description="Helical" evidence="13">
    <location>
        <begin position="391"/>
        <end position="412"/>
    </location>
</feature>
<evidence type="ECO:0000256" key="13">
    <source>
        <dbReference type="SAM" id="Phobius"/>
    </source>
</evidence>
<protein>
    <submittedName>
        <fullName evidence="14">Trk system potassium uptake protein TrkH</fullName>
    </submittedName>
</protein>
<keyword evidence="15" id="KW-1185">Reference proteome</keyword>
<evidence type="ECO:0000256" key="11">
    <source>
        <dbReference type="ARBA" id="ARBA00023136"/>
    </source>
</evidence>
<feature type="transmembrane region" description="Helical" evidence="13">
    <location>
        <begin position="229"/>
        <end position="256"/>
    </location>
</feature>
<keyword evidence="10" id="KW-0406">Ion transport</keyword>
<evidence type="ECO:0000256" key="9">
    <source>
        <dbReference type="ARBA" id="ARBA00022989"/>
    </source>
</evidence>
<keyword evidence="7 13" id="KW-0812">Transmembrane</keyword>
<keyword evidence="9 13" id="KW-1133">Transmembrane helix</keyword>
<evidence type="ECO:0000256" key="6">
    <source>
        <dbReference type="ARBA" id="ARBA00022538"/>
    </source>
</evidence>